<comment type="caution">
    <text evidence="13">The sequence shown here is derived from an EMBL/GenBank/DDBJ whole genome shotgun (WGS) entry which is preliminary data.</text>
</comment>
<dbReference type="GO" id="GO:0032259">
    <property type="term" value="P:methylation"/>
    <property type="evidence" value="ECO:0007669"/>
    <property type="project" value="UniProtKB-KW"/>
</dbReference>
<evidence type="ECO:0000259" key="12">
    <source>
        <dbReference type="Pfam" id="PF05430"/>
    </source>
</evidence>
<proteinExistence type="inferred from homology"/>
<dbReference type="Proteomes" id="UP000737171">
    <property type="component" value="Unassembled WGS sequence"/>
</dbReference>
<sequence length="625" mass="67059">MGFGPLQPARIVFSDGEPPYAPDFDDIYHARAGALEQAQHVFLRGNRLPERWQRQPRFTILETGFGLGNNFLAAWQAWRDAPARSERLEFISIEKHPPRREDLARAHAAAPDALRPLAEALLAAWPPLTPDLHTLAFDAGRVRLRLVFADIADALPELIAQVDAFFLDGFAPARNPAMWDRHRLRQLARLAAPGATAATWSVARELRDGLSSAGFVVERAPGFGGKRDMTIGRFAPRHPASPPPGRRASSALQVAVIGAGLAGGGVARALAAEGLSVAVFEADAAPAQQTSGNPAGLFHGIVHRDDGPHARWLRAAALRMQQLLAPLIADGQVRGAFGLLRGERDGDAAAMQALLDEDAWPAEWVRIARANGAPAWFYPGGGWAAPVDLVAHWLATPGIALQLGMRIERLQRAGDQWQLLGSDDRIIATVDAVVLANAADATRLLGDPGWPLESVRGQLSIVRGAPADLLPQPVADGGYALQLPDGRVLCGATSQAGDDDPRVRAADHDDNLATLQRLSGWTAPDDCWIEGRVGWRLQTQDRLPLLGPVPIEHASSPLPNQARLIERRPGLYVATAYGSRGLTHAALAGEVLAAWITGAPMPVPARLLDAVDCARYLARLSRTSA</sequence>
<comment type="subcellular location">
    <subcellularLocation>
        <location evidence="10">Cytoplasm</location>
    </subcellularLocation>
</comment>
<name>A0ABX2EN25_9BURK</name>
<evidence type="ECO:0000256" key="10">
    <source>
        <dbReference type="HAMAP-Rule" id="MF_01102"/>
    </source>
</evidence>
<evidence type="ECO:0000256" key="5">
    <source>
        <dbReference type="ARBA" id="ARBA00022691"/>
    </source>
</evidence>
<dbReference type="RefSeq" id="WP_173127942.1">
    <property type="nucleotide sequence ID" value="NZ_JABRWJ010000007.1"/>
</dbReference>
<comment type="function">
    <text evidence="10">Catalyzes the last two steps in the biosynthesis of 5-methylaminomethyl-2-thiouridine (mnm(5)s(2)U) at the wobble position (U34) in tRNA. Catalyzes the FAD-dependent demodification of cmnm(5)s(2)U34 to nm(5)s(2)U34, followed by the transfer of a methyl group from S-adenosyl-L-methionine to nm(5)s(2)U34, to form mnm(5)s(2)U34.</text>
</comment>
<evidence type="ECO:0000313" key="14">
    <source>
        <dbReference type="Proteomes" id="UP000737171"/>
    </source>
</evidence>
<feature type="region of interest" description="tRNA (mnm(5)s(2)U34)-methyltransferase" evidence="10">
    <location>
        <begin position="1"/>
        <end position="235"/>
    </location>
</feature>
<dbReference type="Gene3D" id="3.50.50.60">
    <property type="entry name" value="FAD/NAD(P)-binding domain"/>
    <property type="match status" value="1"/>
</dbReference>
<dbReference type="GO" id="GO:0004808">
    <property type="term" value="F:tRNA (5-methylaminomethyl-2-thiouridylate)(34)-methyltransferase activity"/>
    <property type="evidence" value="ECO:0007669"/>
    <property type="project" value="UniProtKB-EC"/>
</dbReference>
<dbReference type="NCBIfam" id="TIGR03197">
    <property type="entry name" value="MnmC_Cterm"/>
    <property type="match status" value="1"/>
</dbReference>
<keyword evidence="2 10" id="KW-0489">Methyltransferase</keyword>
<evidence type="ECO:0000256" key="8">
    <source>
        <dbReference type="ARBA" id="ARBA00023002"/>
    </source>
</evidence>
<feature type="domain" description="FAD dependent oxidoreductase" evidence="11">
    <location>
        <begin position="254"/>
        <end position="595"/>
    </location>
</feature>
<dbReference type="EMBL" id="JABRWJ010000007">
    <property type="protein sequence ID" value="NRF69973.1"/>
    <property type="molecule type" value="Genomic_DNA"/>
</dbReference>
<evidence type="ECO:0000256" key="9">
    <source>
        <dbReference type="ARBA" id="ARBA00023268"/>
    </source>
</evidence>
<evidence type="ECO:0000256" key="4">
    <source>
        <dbReference type="ARBA" id="ARBA00022679"/>
    </source>
</evidence>
<evidence type="ECO:0000256" key="6">
    <source>
        <dbReference type="ARBA" id="ARBA00022694"/>
    </source>
</evidence>
<comment type="similarity">
    <text evidence="10">In the C-terminal section; belongs to the DAO family.</text>
</comment>
<evidence type="ECO:0000256" key="2">
    <source>
        <dbReference type="ARBA" id="ARBA00022603"/>
    </source>
</evidence>
<dbReference type="Gene3D" id="3.40.50.150">
    <property type="entry name" value="Vaccinia Virus protein VP39"/>
    <property type="match status" value="1"/>
</dbReference>
<dbReference type="InterPro" id="IPR006076">
    <property type="entry name" value="FAD-dep_OxRdtase"/>
</dbReference>
<comment type="catalytic activity">
    <reaction evidence="10">
        <text>5-aminomethyl-2-thiouridine(34) in tRNA + S-adenosyl-L-methionine = 5-methylaminomethyl-2-thiouridine(34) in tRNA + S-adenosyl-L-homocysteine + H(+)</text>
        <dbReference type="Rhea" id="RHEA:19569"/>
        <dbReference type="Rhea" id="RHEA-COMP:10195"/>
        <dbReference type="Rhea" id="RHEA-COMP:10197"/>
        <dbReference type="ChEBI" id="CHEBI:15378"/>
        <dbReference type="ChEBI" id="CHEBI:57856"/>
        <dbReference type="ChEBI" id="CHEBI:59789"/>
        <dbReference type="ChEBI" id="CHEBI:74454"/>
        <dbReference type="ChEBI" id="CHEBI:74455"/>
        <dbReference type="EC" id="2.1.1.61"/>
    </reaction>
</comment>
<feature type="region of interest" description="FAD-dependent cmnm(5)s(2)U34 oxidoreductase" evidence="10">
    <location>
        <begin position="257"/>
        <end position="625"/>
    </location>
</feature>
<dbReference type="InterPro" id="IPR017610">
    <property type="entry name" value="tRNA_S-uridine_synth_MnmC_C"/>
</dbReference>
<dbReference type="HAMAP" id="MF_01102">
    <property type="entry name" value="MnmC"/>
    <property type="match status" value="1"/>
</dbReference>
<dbReference type="Pfam" id="PF05430">
    <property type="entry name" value="Methyltransf_30"/>
    <property type="match status" value="1"/>
</dbReference>
<evidence type="ECO:0000256" key="1">
    <source>
        <dbReference type="ARBA" id="ARBA00022490"/>
    </source>
</evidence>
<evidence type="ECO:0000259" key="11">
    <source>
        <dbReference type="Pfam" id="PF01266"/>
    </source>
</evidence>
<evidence type="ECO:0000313" key="13">
    <source>
        <dbReference type="EMBL" id="NRF69973.1"/>
    </source>
</evidence>
<dbReference type="InterPro" id="IPR036188">
    <property type="entry name" value="FAD/NAD-bd_sf"/>
</dbReference>
<dbReference type="EC" id="1.5.-.-" evidence="10"/>
<evidence type="ECO:0000256" key="7">
    <source>
        <dbReference type="ARBA" id="ARBA00022827"/>
    </source>
</evidence>
<dbReference type="NCBIfam" id="NF033855">
    <property type="entry name" value="tRNA_MNMC2"/>
    <property type="match status" value="1"/>
</dbReference>
<dbReference type="PANTHER" id="PTHR13847">
    <property type="entry name" value="SARCOSINE DEHYDROGENASE-RELATED"/>
    <property type="match status" value="1"/>
</dbReference>
<dbReference type="Pfam" id="PF01266">
    <property type="entry name" value="DAO"/>
    <property type="match status" value="1"/>
</dbReference>
<dbReference type="SUPFAM" id="SSF51971">
    <property type="entry name" value="Nucleotide-binding domain"/>
    <property type="match status" value="1"/>
</dbReference>
<reference evidence="13 14" key="1">
    <citation type="submission" date="2020-05" db="EMBL/GenBank/DDBJ databases">
        <title>Aquincola sp. isolate from soil.</title>
        <authorList>
            <person name="Han J."/>
            <person name="Kim D.-U."/>
        </authorList>
    </citation>
    <scope>NUCLEOTIDE SEQUENCE [LARGE SCALE GENOMIC DNA]</scope>
    <source>
        <strain evidence="13 14">S2</strain>
    </source>
</reference>
<keyword evidence="6 10" id="KW-0819">tRNA processing</keyword>
<accession>A0ABX2EN25</accession>
<keyword evidence="1 10" id="KW-0963">Cytoplasm</keyword>
<dbReference type="Gene3D" id="3.30.9.10">
    <property type="entry name" value="D-Amino Acid Oxidase, subunit A, domain 2"/>
    <property type="match status" value="1"/>
</dbReference>
<gene>
    <name evidence="10 13" type="primary">mnmC</name>
    <name evidence="13" type="ORF">HLB44_23495</name>
</gene>
<keyword evidence="4 10" id="KW-0808">Transferase</keyword>
<feature type="domain" description="MnmC-like methyltransferase" evidence="12">
    <location>
        <begin position="115"/>
        <end position="232"/>
    </location>
</feature>
<protein>
    <recommendedName>
        <fullName evidence="10">tRNA 5-methylaminomethyl-2-thiouridine biosynthesis bifunctional protein MnmC</fullName>
        <shortName evidence="10">tRNA mnm(5)s(2)U biosynthesis bifunctional protein</shortName>
    </recommendedName>
    <domain>
        <recommendedName>
            <fullName evidence="10">tRNA (mnm(5)s(2)U34)-methyltransferase</fullName>
            <ecNumber evidence="10">2.1.1.61</ecNumber>
        </recommendedName>
    </domain>
    <domain>
        <recommendedName>
            <fullName evidence="10">FAD-dependent cmnm(5)s(2)U34 oxidoreductase</fullName>
            <ecNumber evidence="10">1.5.-.-</ecNumber>
        </recommendedName>
    </domain>
</protein>
<keyword evidence="5 10" id="KW-0949">S-adenosyl-L-methionine</keyword>
<dbReference type="InterPro" id="IPR008471">
    <property type="entry name" value="MnmC-like_methylTransf"/>
</dbReference>
<dbReference type="EC" id="2.1.1.61" evidence="10"/>
<evidence type="ECO:0000256" key="3">
    <source>
        <dbReference type="ARBA" id="ARBA00022630"/>
    </source>
</evidence>
<dbReference type="SUPFAM" id="SSF54373">
    <property type="entry name" value="FAD-linked reductases, C-terminal domain"/>
    <property type="match status" value="1"/>
</dbReference>
<organism evidence="13 14">
    <name type="scientific">Pseudaquabacterium terrae</name>
    <dbReference type="NCBI Taxonomy" id="2732868"/>
    <lineage>
        <taxon>Bacteria</taxon>
        <taxon>Pseudomonadati</taxon>
        <taxon>Pseudomonadota</taxon>
        <taxon>Betaproteobacteria</taxon>
        <taxon>Burkholderiales</taxon>
        <taxon>Sphaerotilaceae</taxon>
        <taxon>Pseudaquabacterium</taxon>
    </lineage>
</organism>
<dbReference type="InterPro" id="IPR023032">
    <property type="entry name" value="tRNA_MAMT_biosynth_bifunc_MnmC"/>
</dbReference>
<dbReference type="PANTHER" id="PTHR13847:SF283">
    <property type="entry name" value="TRNA 5-METHYLAMINOMETHYL-2-THIOURIDINE BIOSYNTHESIS BIFUNCTIONAL PROTEIN MNMC"/>
    <property type="match status" value="1"/>
</dbReference>
<keyword evidence="7 10" id="KW-0274">FAD</keyword>
<keyword evidence="3 10" id="KW-0285">Flavoprotein</keyword>
<comment type="similarity">
    <text evidence="10">In the N-terminal section; belongs to the methyltransferase superfamily. tRNA (mnm(5)s(2)U34)-methyltransferase family.</text>
</comment>
<keyword evidence="9 10" id="KW-0511">Multifunctional enzyme</keyword>
<dbReference type="InterPro" id="IPR047785">
    <property type="entry name" value="tRNA_MNMC2"/>
</dbReference>
<dbReference type="InterPro" id="IPR029063">
    <property type="entry name" value="SAM-dependent_MTases_sf"/>
</dbReference>
<keyword evidence="14" id="KW-1185">Reference proteome</keyword>
<keyword evidence="8 10" id="KW-0560">Oxidoreductase</keyword>
<comment type="cofactor">
    <cofactor evidence="10">
        <name>FAD</name>
        <dbReference type="ChEBI" id="CHEBI:57692"/>
    </cofactor>
</comment>